<evidence type="ECO:0000313" key="10">
    <source>
        <dbReference type="Proteomes" id="UP001516400"/>
    </source>
</evidence>
<comment type="subunit">
    <text evidence="8">Heterodimer with CENPX, sometimes called MHF; this interaction stabilizes both partners. MHF heterodimers can assemble to form tetrameric structures. MHF also coassemble with CENPT-CENPW heterodimers at centromeres to form the tetrameric CENP-T-W-S-X complex. Forms a discrete complex with FANCM and CENPX, called FANCM-MHF; this interaction, probably mediated by direct binding between CENPS and FANCM, leads to synergistic activation of double-stranded DNA binding and strongly stimulates FANCM-mediated DNA remodeling. Recruited by FANCM to the Fanconi anemia (FA) core complex, which consists of CENPS, CENPX, FANCA, FANCB, FANCC, FANCE, FANCF, FANCG, FANCL, FANCM, FAAP24 and FAAP100. The FA core complex associates with Bloom syndrome (BLM) complex, which consists of at least BLM, DNA topoisomerase 3-alpha (TOP3A), RMI1/BLAP75, RPA1/RPA70 and RPA2/RPA32. The super complex between FA and BLM is called BRAFT.</text>
</comment>
<organism evidence="9 10">
    <name type="scientific">Cryptolaemus montrouzieri</name>
    <dbReference type="NCBI Taxonomy" id="559131"/>
    <lineage>
        <taxon>Eukaryota</taxon>
        <taxon>Metazoa</taxon>
        <taxon>Ecdysozoa</taxon>
        <taxon>Arthropoda</taxon>
        <taxon>Hexapoda</taxon>
        <taxon>Insecta</taxon>
        <taxon>Pterygota</taxon>
        <taxon>Neoptera</taxon>
        <taxon>Endopterygota</taxon>
        <taxon>Coleoptera</taxon>
        <taxon>Polyphaga</taxon>
        <taxon>Cucujiformia</taxon>
        <taxon>Coccinelloidea</taxon>
        <taxon>Coccinellidae</taxon>
        <taxon>Scymninae</taxon>
        <taxon>Scymnini</taxon>
        <taxon>Cryptolaemus</taxon>
    </lineage>
</organism>
<dbReference type="CDD" id="cd22921">
    <property type="entry name" value="HFD_CENP-X"/>
    <property type="match status" value="1"/>
</dbReference>
<dbReference type="PANTHER" id="PTHR28680">
    <property type="entry name" value="CENTROMERE PROTEIN X"/>
    <property type="match status" value="1"/>
</dbReference>
<comment type="similarity">
    <text evidence="2">Belongs to the CENP-X/MHF2 family.</text>
</comment>
<comment type="caution">
    <text evidence="9">The sequence shown here is derived from an EMBL/GenBank/DDBJ whole genome shotgun (WGS) entry which is preliminary data.</text>
</comment>
<proteinExistence type="inferred from homology"/>
<evidence type="ECO:0000256" key="8">
    <source>
        <dbReference type="ARBA" id="ARBA00047146"/>
    </source>
</evidence>
<dbReference type="Gene3D" id="6.10.130.30">
    <property type="match status" value="1"/>
</dbReference>
<comment type="subcellular location">
    <subcellularLocation>
        <location evidence="1">Nucleus</location>
    </subcellularLocation>
</comment>
<protein>
    <recommendedName>
        <fullName evidence="3">Centromere protein X</fullName>
    </recommendedName>
</protein>
<dbReference type="GO" id="GO:0006281">
    <property type="term" value="P:DNA repair"/>
    <property type="evidence" value="ECO:0007669"/>
    <property type="project" value="UniProtKB-KW"/>
</dbReference>
<sequence length="89" mass="10070">MDRNTEELVYSEISTVFQPDVVKEVFKSKFSNPKNRVTEDSLELICEISKALAMEAALRSGKIAIKEKNSVVTLEHVESILPQLMLDFP</sequence>
<keyword evidence="10" id="KW-1185">Reference proteome</keyword>
<dbReference type="Pfam" id="PF09415">
    <property type="entry name" value="CENP-X"/>
    <property type="match status" value="1"/>
</dbReference>
<keyword evidence="7" id="KW-0539">Nucleus</keyword>
<keyword evidence="5" id="KW-0238">DNA-binding</keyword>
<accession>A0ABD2P4Z0</accession>
<keyword evidence="6" id="KW-0234">DNA repair</keyword>
<evidence type="ECO:0000256" key="1">
    <source>
        <dbReference type="ARBA" id="ARBA00004123"/>
    </source>
</evidence>
<keyword evidence="4" id="KW-0227">DNA damage</keyword>
<reference evidence="9 10" key="1">
    <citation type="journal article" date="2021" name="BMC Biol.">
        <title>Horizontally acquired antibacterial genes associated with adaptive radiation of ladybird beetles.</title>
        <authorList>
            <person name="Li H.S."/>
            <person name="Tang X.F."/>
            <person name="Huang Y.H."/>
            <person name="Xu Z.Y."/>
            <person name="Chen M.L."/>
            <person name="Du X.Y."/>
            <person name="Qiu B.Y."/>
            <person name="Chen P.T."/>
            <person name="Zhang W."/>
            <person name="Slipinski A."/>
            <person name="Escalona H.E."/>
            <person name="Waterhouse R.M."/>
            <person name="Zwick A."/>
            <person name="Pang H."/>
        </authorList>
    </citation>
    <scope>NUCLEOTIDE SEQUENCE [LARGE SCALE GENOMIC DNA]</scope>
    <source>
        <strain evidence="9">SYSU2018</strain>
    </source>
</reference>
<evidence type="ECO:0000256" key="2">
    <source>
        <dbReference type="ARBA" id="ARBA00009359"/>
    </source>
</evidence>
<name>A0ABD2P4Z0_9CUCU</name>
<dbReference type="PANTHER" id="PTHR28680:SF1">
    <property type="entry name" value="CENTROMERE PROTEIN X"/>
    <property type="match status" value="1"/>
</dbReference>
<evidence type="ECO:0000256" key="6">
    <source>
        <dbReference type="ARBA" id="ARBA00023204"/>
    </source>
</evidence>
<evidence type="ECO:0000256" key="4">
    <source>
        <dbReference type="ARBA" id="ARBA00022763"/>
    </source>
</evidence>
<dbReference type="GO" id="GO:0005634">
    <property type="term" value="C:nucleus"/>
    <property type="evidence" value="ECO:0007669"/>
    <property type="project" value="UniProtKB-SubCell"/>
</dbReference>
<evidence type="ECO:0000256" key="3">
    <source>
        <dbReference type="ARBA" id="ARBA00016388"/>
    </source>
</evidence>
<dbReference type="Proteomes" id="UP001516400">
    <property type="component" value="Unassembled WGS sequence"/>
</dbReference>
<gene>
    <name evidence="9" type="ORF">HHI36_000597</name>
</gene>
<dbReference type="EMBL" id="JABFTP020000185">
    <property type="protein sequence ID" value="KAL3286084.1"/>
    <property type="molecule type" value="Genomic_DNA"/>
</dbReference>
<dbReference type="GO" id="GO:0003677">
    <property type="term" value="F:DNA binding"/>
    <property type="evidence" value="ECO:0007669"/>
    <property type="project" value="UniProtKB-KW"/>
</dbReference>
<dbReference type="InterPro" id="IPR018552">
    <property type="entry name" value="CENP-X"/>
</dbReference>
<evidence type="ECO:0000256" key="7">
    <source>
        <dbReference type="ARBA" id="ARBA00023242"/>
    </source>
</evidence>
<evidence type="ECO:0000256" key="5">
    <source>
        <dbReference type="ARBA" id="ARBA00023125"/>
    </source>
</evidence>
<dbReference type="AlphaFoldDB" id="A0ABD2P4Z0"/>
<evidence type="ECO:0000313" key="9">
    <source>
        <dbReference type="EMBL" id="KAL3286084.1"/>
    </source>
</evidence>